<dbReference type="AlphaFoldDB" id="A0A9P3L8B1"/>
<keyword evidence="2" id="KW-0812">Transmembrane</keyword>
<dbReference type="Proteomes" id="UP000703269">
    <property type="component" value="Unassembled WGS sequence"/>
</dbReference>
<comment type="caution">
    <text evidence="4">The sequence shown here is derived from an EMBL/GenBank/DDBJ whole genome shotgun (WGS) entry which is preliminary data.</text>
</comment>
<evidence type="ECO:0000313" key="5">
    <source>
        <dbReference type="Proteomes" id="UP000703269"/>
    </source>
</evidence>
<evidence type="ECO:0000259" key="3">
    <source>
        <dbReference type="Pfam" id="PF20151"/>
    </source>
</evidence>
<sequence length="357" mass="39584">MSAIGPVGYKLLRQTNYYYFSSSAVLLYEYMVTLPDEITCVWMKKWTLTAFLVLAIRYFMIMTAVSNIFQMMGILCLSTTWMVSILQIMDYLPSTAFAALRIYALCPSKRRLVGLVLVLGLAPMVCNGISTGTTEFIAEAGIAGKSDRYCYMPVKPSAFTSRFFTDYSICKSQFSSTPDQDQTKSTRLNMLAGDYTSQGAILIQDIVVLVITWSSTYRQWKNGQAVGIAMSLTTCLLRDGTAYFLVMLSLNVAQIAIFDPYDGQVLGPFVNAVPLMLASRFILNLRQANEPIEREAPSQPWSSAVFKRSAVPIGNISEPLDIGNDDVHTDDEGEYEAEGSETAHVSMDSEPSEPQNV</sequence>
<keyword evidence="2" id="KW-0472">Membrane</keyword>
<dbReference type="OrthoDB" id="2795234at2759"/>
<protein>
    <recommendedName>
        <fullName evidence="3">DUF6533 domain-containing protein</fullName>
    </recommendedName>
</protein>
<evidence type="ECO:0000256" key="1">
    <source>
        <dbReference type="SAM" id="MobiDB-lite"/>
    </source>
</evidence>
<feature type="transmembrane region" description="Helical" evidence="2">
    <location>
        <begin position="112"/>
        <end position="130"/>
    </location>
</feature>
<name>A0A9P3L8B1_9APHY</name>
<feature type="transmembrane region" description="Helical" evidence="2">
    <location>
        <begin position="17"/>
        <end position="34"/>
    </location>
</feature>
<evidence type="ECO:0000256" key="2">
    <source>
        <dbReference type="SAM" id="Phobius"/>
    </source>
</evidence>
<dbReference type="InterPro" id="IPR045340">
    <property type="entry name" value="DUF6533"/>
</dbReference>
<keyword evidence="5" id="KW-1185">Reference proteome</keyword>
<dbReference type="Pfam" id="PF20151">
    <property type="entry name" value="DUF6533"/>
    <property type="match status" value="1"/>
</dbReference>
<organism evidence="4 5">
    <name type="scientific">Phanerochaete sordida</name>
    <dbReference type="NCBI Taxonomy" id="48140"/>
    <lineage>
        <taxon>Eukaryota</taxon>
        <taxon>Fungi</taxon>
        <taxon>Dikarya</taxon>
        <taxon>Basidiomycota</taxon>
        <taxon>Agaricomycotina</taxon>
        <taxon>Agaricomycetes</taxon>
        <taxon>Polyporales</taxon>
        <taxon>Phanerochaetaceae</taxon>
        <taxon>Phanerochaete</taxon>
    </lineage>
</organism>
<feature type="transmembrane region" description="Helical" evidence="2">
    <location>
        <begin position="46"/>
        <end position="65"/>
    </location>
</feature>
<feature type="region of interest" description="Disordered" evidence="1">
    <location>
        <begin position="315"/>
        <end position="357"/>
    </location>
</feature>
<accession>A0A9P3L8B1</accession>
<keyword evidence="2" id="KW-1133">Transmembrane helix</keyword>
<gene>
    <name evidence="4" type="ORF">PsYK624_014080</name>
</gene>
<feature type="domain" description="DUF6533" evidence="3">
    <location>
        <begin position="17"/>
        <end position="62"/>
    </location>
</feature>
<reference evidence="4 5" key="1">
    <citation type="submission" date="2021-08" db="EMBL/GenBank/DDBJ databases">
        <title>Draft Genome Sequence of Phanerochaete sordida strain YK-624.</title>
        <authorList>
            <person name="Mori T."/>
            <person name="Dohra H."/>
            <person name="Suzuki T."/>
            <person name="Kawagishi H."/>
            <person name="Hirai H."/>
        </authorList>
    </citation>
    <scope>NUCLEOTIDE SEQUENCE [LARGE SCALE GENOMIC DNA]</scope>
    <source>
        <strain evidence="4 5">YK-624</strain>
    </source>
</reference>
<feature type="compositionally biased region" description="Acidic residues" evidence="1">
    <location>
        <begin position="328"/>
        <end position="339"/>
    </location>
</feature>
<dbReference type="EMBL" id="BPQB01000002">
    <property type="protein sequence ID" value="GJE85329.1"/>
    <property type="molecule type" value="Genomic_DNA"/>
</dbReference>
<proteinExistence type="predicted"/>
<evidence type="ECO:0000313" key="4">
    <source>
        <dbReference type="EMBL" id="GJE85329.1"/>
    </source>
</evidence>